<feature type="domain" description="Metallo-beta-lactamase" evidence="7">
    <location>
        <begin position="571"/>
        <end position="751"/>
    </location>
</feature>
<dbReference type="GO" id="GO:0005886">
    <property type="term" value="C:plasma membrane"/>
    <property type="evidence" value="ECO:0007669"/>
    <property type="project" value="UniProtKB-SubCell"/>
</dbReference>
<feature type="transmembrane region" description="Helical" evidence="6">
    <location>
        <begin position="333"/>
        <end position="355"/>
    </location>
</feature>
<feature type="transmembrane region" description="Helical" evidence="6">
    <location>
        <begin position="534"/>
        <end position="552"/>
    </location>
</feature>
<comment type="subcellular location">
    <subcellularLocation>
        <location evidence="1">Cell membrane</location>
        <topology evidence="1">Multi-pass membrane protein</topology>
    </subcellularLocation>
</comment>
<dbReference type="CDD" id="cd07731">
    <property type="entry name" value="ComA-like_MBL-fold"/>
    <property type="match status" value="1"/>
</dbReference>
<keyword evidence="3 6" id="KW-0812">Transmembrane</keyword>
<dbReference type="NCBIfam" id="TIGR00360">
    <property type="entry name" value="ComEC_N-term"/>
    <property type="match status" value="1"/>
</dbReference>
<dbReference type="InterPro" id="IPR052159">
    <property type="entry name" value="Competence_DNA_uptake"/>
</dbReference>
<dbReference type="InterPro" id="IPR004477">
    <property type="entry name" value="ComEC_N"/>
</dbReference>
<proteinExistence type="predicted"/>
<comment type="caution">
    <text evidence="8">The sequence shown here is derived from an EMBL/GenBank/DDBJ whole genome shotgun (WGS) entry which is preliminary data.</text>
</comment>
<evidence type="ECO:0000313" key="9">
    <source>
        <dbReference type="Proteomes" id="UP000185612"/>
    </source>
</evidence>
<accession>A0A1Q5PWX7</accession>
<feature type="transmembrane region" description="Helical" evidence="6">
    <location>
        <begin position="300"/>
        <end position="327"/>
    </location>
</feature>
<feature type="transmembrane region" description="Helical" evidence="6">
    <location>
        <begin position="272"/>
        <end position="293"/>
    </location>
</feature>
<reference evidence="9" key="1">
    <citation type="submission" date="2016-12" db="EMBL/GenBank/DDBJ databases">
        <authorList>
            <person name="Meng X."/>
        </authorList>
    </citation>
    <scope>NUCLEOTIDE SEQUENCE [LARGE SCALE GENOMIC DNA]</scope>
    <source>
        <strain evidence="9">DSM 20732</strain>
    </source>
</reference>
<dbReference type="Gene3D" id="3.60.15.10">
    <property type="entry name" value="Ribonuclease Z/Hydroxyacylglutathione hydrolase-like"/>
    <property type="match status" value="1"/>
</dbReference>
<dbReference type="SMART" id="SM00849">
    <property type="entry name" value="Lactamase_B"/>
    <property type="match status" value="1"/>
</dbReference>
<feature type="transmembrane region" description="Helical" evidence="6">
    <location>
        <begin position="244"/>
        <end position="266"/>
    </location>
</feature>
<dbReference type="Pfam" id="PF13567">
    <property type="entry name" value="DUF4131"/>
    <property type="match status" value="1"/>
</dbReference>
<keyword evidence="4 6" id="KW-1133">Transmembrane helix</keyword>
<feature type="transmembrane region" description="Helical" evidence="6">
    <location>
        <begin position="408"/>
        <end position="430"/>
    </location>
</feature>
<dbReference type="InterPro" id="IPR025405">
    <property type="entry name" value="DUF4131"/>
</dbReference>
<evidence type="ECO:0000256" key="2">
    <source>
        <dbReference type="ARBA" id="ARBA00022475"/>
    </source>
</evidence>
<dbReference type="Pfam" id="PF00753">
    <property type="entry name" value="Lactamase_B"/>
    <property type="match status" value="1"/>
</dbReference>
<sequence>MKIRDLRLTAPAGAAWLGSGLGLQASPLQSLAAAALASAAALACLRHLRRPPRARHVAPGPRLAALALLTCLAAALACASAARATQARTSHPLTQAAARGQTVGLVGRICSHPTALPTRFATERWQVRLCVDQLNQRPATGLVRVVGPAAWRASQRGQQVRVVGKLRPTANQSRYEAELSTRSGPQLLTPATGPAAWRARVTAQVRQRATTNPDTLIAAMGWGQRTDVPAELTAALRATSLTHLSAVSGTHLAIVVGAVLAVGNFLPRGARLTLTVAAILAFTWFVGPSASILRAATMTLLAVAALAAARSATASASLAATALAMLIADPRNALDYSFALSVLATGGIVLLSPPLTRGPARWLPRPLAQALAVPVAAQLATLPVAVLLQPALPTWAVPANLLAAPAVPGVSIGALLACVGGPVGQVGWWISRQCARWVAWQATWWGSLPGAAVPWPSGRAGVAAAVGLLLLLVCLGGGRRLRQGRASRAARASRAVPLTIRQQRRVAARVGLPWRRGPADTCAVRKLRRLGARLLMLLLVVALGLVGLWWLALPPLTVASDWEVVQCDVGQGSALAVRSGPSSAVLVDTGPAGADVVGCLRSAGITHLHLLVISHVHADHIGELASVLAAFPVEQALVGPSREPQKTVSRVESQLRAATGQVLLAQSGQTGQAGEVSWRVLGPAAATTAQLANDPDSLNDLSAVVHLERAGLDVLVPGDVEYVGQLDLLNALWAGPGPADGHWDVAVVPHHGSPRQDDRLPAELAATTCLISVGKHNDYGHPARRTLRMYQKACPVLRTDECGQISLAGQRDAAGLVAGVRADSRCGAQP</sequence>
<dbReference type="InterPro" id="IPR035681">
    <property type="entry name" value="ComA-like_MBL"/>
</dbReference>
<keyword evidence="9" id="KW-1185">Reference proteome</keyword>
<dbReference type="PANTHER" id="PTHR30619">
    <property type="entry name" value="DNA INTERNALIZATION/COMPETENCE PROTEIN COMEC/REC2"/>
    <property type="match status" value="1"/>
</dbReference>
<keyword evidence="5 6" id="KW-0472">Membrane</keyword>
<dbReference type="RefSeq" id="WP_073823394.1">
    <property type="nucleotide sequence ID" value="NZ_MQVS01000003.1"/>
</dbReference>
<protein>
    <recommendedName>
        <fullName evidence="7">Metallo-beta-lactamase domain-containing protein</fullName>
    </recommendedName>
</protein>
<name>A0A1Q5PWX7_9ACTO</name>
<organism evidence="8 9">
    <name type="scientific">Buchananella hordeovulneris</name>
    <dbReference type="NCBI Taxonomy" id="52770"/>
    <lineage>
        <taxon>Bacteria</taxon>
        <taxon>Bacillati</taxon>
        <taxon>Actinomycetota</taxon>
        <taxon>Actinomycetes</taxon>
        <taxon>Actinomycetales</taxon>
        <taxon>Actinomycetaceae</taxon>
        <taxon>Buchananella</taxon>
    </lineage>
</organism>
<dbReference type="AlphaFoldDB" id="A0A1Q5PWX7"/>
<feature type="transmembrane region" description="Helical" evidence="6">
    <location>
        <begin position="367"/>
        <end position="388"/>
    </location>
</feature>
<dbReference type="Pfam" id="PF03772">
    <property type="entry name" value="Competence"/>
    <property type="match status" value="1"/>
</dbReference>
<feature type="transmembrane region" description="Helical" evidence="6">
    <location>
        <begin position="461"/>
        <end position="478"/>
    </location>
</feature>
<evidence type="ECO:0000256" key="5">
    <source>
        <dbReference type="ARBA" id="ARBA00023136"/>
    </source>
</evidence>
<evidence type="ECO:0000256" key="3">
    <source>
        <dbReference type="ARBA" id="ARBA00022692"/>
    </source>
</evidence>
<dbReference type="InParanoid" id="A0A1Q5PWX7"/>
<dbReference type="SUPFAM" id="SSF56281">
    <property type="entry name" value="Metallo-hydrolase/oxidoreductase"/>
    <property type="match status" value="1"/>
</dbReference>
<dbReference type="PANTHER" id="PTHR30619:SF1">
    <property type="entry name" value="RECOMBINATION PROTEIN 2"/>
    <property type="match status" value="1"/>
</dbReference>
<dbReference type="STRING" id="52770.BSZ40_03500"/>
<dbReference type="InterPro" id="IPR001279">
    <property type="entry name" value="Metallo-B-lactamas"/>
</dbReference>
<dbReference type="Proteomes" id="UP000185612">
    <property type="component" value="Unassembled WGS sequence"/>
</dbReference>
<evidence type="ECO:0000256" key="6">
    <source>
        <dbReference type="SAM" id="Phobius"/>
    </source>
</evidence>
<evidence type="ECO:0000256" key="4">
    <source>
        <dbReference type="ARBA" id="ARBA00022989"/>
    </source>
</evidence>
<evidence type="ECO:0000259" key="7">
    <source>
        <dbReference type="SMART" id="SM00849"/>
    </source>
</evidence>
<evidence type="ECO:0000313" key="8">
    <source>
        <dbReference type="EMBL" id="OKL52006.1"/>
    </source>
</evidence>
<gene>
    <name evidence="8" type="ORF">BSZ40_03500</name>
</gene>
<dbReference type="OrthoDB" id="7177610at2"/>
<dbReference type="EMBL" id="MQVS01000003">
    <property type="protein sequence ID" value="OKL52006.1"/>
    <property type="molecule type" value="Genomic_DNA"/>
</dbReference>
<dbReference type="InterPro" id="IPR036866">
    <property type="entry name" value="RibonucZ/Hydroxyglut_hydro"/>
</dbReference>
<evidence type="ECO:0000256" key="1">
    <source>
        <dbReference type="ARBA" id="ARBA00004651"/>
    </source>
</evidence>
<keyword evidence="2" id="KW-1003">Cell membrane</keyword>